<dbReference type="GO" id="GO:0015074">
    <property type="term" value="P:DNA integration"/>
    <property type="evidence" value="ECO:0007669"/>
    <property type="project" value="InterPro"/>
</dbReference>
<gene>
    <name evidence="2" type="ORF">PVE_R1G1049</name>
    <name evidence="3" type="ORF">PVE_R1G2683</name>
    <name evidence="4" type="ORF">PVE_R1G5526</name>
</gene>
<dbReference type="Gene3D" id="3.30.420.10">
    <property type="entry name" value="Ribonuclease H-like superfamily/Ribonuclease H"/>
    <property type="match status" value="1"/>
</dbReference>
<dbReference type="InterPro" id="IPR009057">
    <property type="entry name" value="Homeodomain-like_sf"/>
</dbReference>
<dbReference type="SUPFAM" id="SSF53098">
    <property type="entry name" value="Ribonuclease H-like"/>
    <property type="match status" value="1"/>
</dbReference>
<dbReference type="SUPFAM" id="SSF46689">
    <property type="entry name" value="Homeodomain-like"/>
    <property type="match status" value="1"/>
</dbReference>
<dbReference type="Proteomes" id="UP000245431">
    <property type="component" value="Chromosome PVE_r1"/>
</dbReference>
<dbReference type="EMBL" id="LT599583">
    <property type="protein sequence ID" value="SBW83406.1"/>
    <property type="molecule type" value="Genomic_DNA"/>
</dbReference>
<dbReference type="AlphaFoldDB" id="A0A1D3K4X1"/>
<dbReference type="InterPro" id="IPR001584">
    <property type="entry name" value="Integrase_cat-core"/>
</dbReference>
<dbReference type="PANTHER" id="PTHR47515">
    <property type="entry name" value="LOW CALCIUM RESPONSE LOCUS PROTEIN T"/>
    <property type="match status" value="1"/>
</dbReference>
<dbReference type="Gene3D" id="1.10.10.10">
    <property type="entry name" value="Winged helix-like DNA-binding domain superfamily/Winged helix DNA-binding domain"/>
    <property type="match status" value="1"/>
</dbReference>
<feature type="domain" description="Integrase catalytic" evidence="1">
    <location>
        <begin position="135"/>
        <end position="304"/>
    </location>
</feature>
<organism evidence="4 5">
    <name type="scientific">Pseudomonas veronii 1YdBTEX2</name>
    <dbReference type="NCBI Taxonomy" id="1295141"/>
    <lineage>
        <taxon>Bacteria</taxon>
        <taxon>Pseudomonadati</taxon>
        <taxon>Pseudomonadota</taxon>
        <taxon>Gammaproteobacteria</taxon>
        <taxon>Pseudomonadales</taxon>
        <taxon>Pseudomonadaceae</taxon>
        <taxon>Pseudomonas</taxon>
    </lineage>
</organism>
<dbReference type="InterPro" id="IPR012337">
    <property type="entry name" value="RNaseH-like_sf"/>
</dbReference>
<protein>
    <submittedName>
        <fullName evidence="4">Transposase</fullName>
    </submittedName>
</protein>
<dbReference type="PROSITE" id="PS50994">
    <property type="entry name" value="INTEGRASE"/>
    <property type="match status" value="1"/>
</dbReference>
<sequence>MSWNRESPMDQKVRLIGDWLSGAYSKRQLALSYGISRPTLDKWLQRYATAGLDGLKEASRRPLSSPFQTCDAHIAALIELKHQHHDWGPKKLVKVLSNRYPECHWPAPSTAGEWLKRAGLVQERRKRNRPPTGPVKLRPADLPNQTWAADFKGDFLMADGRRCYPLTLTDQASRFILLCRAQPSVAGAREGFDWAFREYGLPDVIRTDNGSPFASTGLNRLSSLAVWWIRLGIYPERIQPGRPDQNGRHERMHRSLKAALLKTPEANMVQQQLAFERFRQEFNHDRPHEALGMKVPNDLYDKSPRIYTGWVPPAEYGADMEVRKVRTDGSMKWRGRMIFLSESLVGESVGLREVDDNVWDMYLCNYPLGRLDSGASRLSSTQKRKGCPRSRL</sequence>
<reference evidence="5" key="1">
    <citation type="submission" date="2016-07" db="EMBL/GenBank/DDBJ databases">
        <authorList>
            <person name="Florea S."/>
            <person name="Webb J.S."/>
            <person name="Jaromczyk J."/>
            <person name="Schardl C.L."/>
        </authorList>
    </citation>
    <scope>NUCLEOTIDE SEQUENCE [LARGE SCALE GENOMIC DNA]</scope>
    <source>
        <strain evidence="5">1YdBTEX2</strain>
    </source>
</reference>
<evidence type="ECO:0000313" key="3">
    <source>
        <dbReference type="EMBL" id="SBW80567.1"/>
    </source>
</evidence>
<evidence type="ECO:0000313" key="4">
    <source>
        <dbReference type="EMBL" id="SBW83406.1"/>
    </source>
</evidence>
<reference evidence="4" key="2">
    <citation type="submission" date="2016-07" db="EMBL/GenBank/DDBJ databases">
        <authorList>
            <person name="Bertelli C."/>
        </authorList>
    </citation>
    <scope>NUCLEOTIDE SEQUENCE</scope>
    <source>
        <strain evidence="4">1YdBTEX2</strain>
    </source>
</reference>
<dbReference type="Pfam" id="PF13683">
    <property type="entry name" value="rve_3"/>
    <property type="match status" value="1"/>
</dbReference>
<proteinExistence type="predicted"/>
<evidence type="ECO:0000313" key="2">
    <source>
        <dbReference type="EMBL" id="SBW78937.1"/>
    </source>
</evidence>
<dbReference type="InterPro" id="IPR036388">
    <property type="entry name" value="WH-like_DNA-bd_sf"/>
</dbReference>
<dbReference type="EMBL" id="LT599583">
    <property type="protein sequence ID" value="SBW78937.1"/>
    <property type="molecule type" value="Genomic_DNA"/>
</dbReference>
<evidence type="ECO:0000313" key="5">
    <source>
        <dbReference type="Proteomes" id="UP000245431"/>
    </source>
</evidence>
<accession>A0A1D3K4X1</accession>
<dbReference type="EMBL" id="LT599583">
    <property type="protein sequence ID" value="SBW80567.1"/>
    <property type="molecule type" value="Genomic_DNA"/>
</dbReference>
<dbReference type="Pfam" id="PF13565">
    <property type="entry name" value="HTH_32"/>
    <property type="match status" value="1"/>
</dbReference>
<name>A0A1D3K4X1_PSEVE</name>
<dbReference type="InterPro" id="IPR036397">
    <property type="entry name" value="RNaseH_sf"/>
</dbReference>
<evidence type="ECO:0000259" key="1">
    <source>
        <dbReference type="PROSITE" id="PS50994"/>
    </source>
</evidence>
<dbReference type="RefSeq" id="WP_026139970.1">
    <property type="nucleotide sequence ID" value="NZ_AOUH01000016.1"/>
</dbReference>
<dbReference type="PANTHER" id="PTHR47515:SF2">
    <property type="entry name" value="INTEGRASE CORE DOMAIN PROTEIN"/>
    <property type="match status" value="1"/>
</dbReference>
<dbReference type="GO" id="GO:0003676">
    <property type="term" value="F:nucleic acid binding"/>
    <property type="evidence" value="ECO:0007669"/>
    <property type="project" value="InterPro"/>
</dbReference>